<proteinExistence type="predicted"/>
<gene>
    <name evidence="1" type="ORF">MM415B02170_0011</name>
</gene>
<organism evidence="1">
    <name type="scientific">viral metagenome</name>
    <dbReference type="NCBI Taxonomy" id="1070528"/>
    <lineage>
        <taxon>unclassified sequences</taxon>
        <taxon>metagenomes</taxon>
        <taxon>organismal metagenomes</taxon>
    </lineage>
</organism>
<protein>
    <submittedName>
        <fullName evidence="1">Uncharacterized protein</fullName>
    </submittedName>
</protein>
<accession>A0A6M3KW60</accession>
<reference evidence="1" key="1">
    <citation type="submission" date="2020-03" db="EMBL/GenBank/DDBJ databases">
        <title>The deep terrestrial virosphere.</title>
        <authorList>
            <person name="Holmfeldt K."/>
            <person name="Nilsson E."/>
            <person name="Simone D."/>
            <person name="Lopez-Fernandez M."/>
            <person name="Wu X."/>
            <person name="de Brujin I."/>
            <person name="Lundin D."/>
            <person name="Andersson A."/>
            <person name="Bertilsson S."/>
            <person name="Dopson M."/>
        </authorList>
    </citation>
    <scope>NUCLEOTIDE SEQUENCE</scope>
    <source>
        <strain evidence="1">MM415B02170</strain>
    </source>
</reference>
<evidence type="ECO:0000313" key="1">
    <source>
        <dbReference type="EMBL" id="QJA85821.1"/>
    </source>
</evidence>
<name>A0A6M3KW60_9ZZZZ</name>
<dbReference type="EMBL" id="MT142597">
    <property type="protein sequence ID" value="QJA85821.1"/>
    <property type="molecule type" value="Genomic_DNA"/>
</dbReference>
<dbReference type="AlphaFoldDB" id="A0A6M3KW60"/>
<sequence>MFVELVNKITKEGDGRVKEAIVYKDRTGYWVAEDSKTHTRIGNYCDSELEAYKLANRGGYVVR</sequence>